<dbReference type="EMBL" id="JALJOR010000014">
    <property type="protein sequence ID" value="KAK9806265.1"/>
    <property type="molecule type" value="Genomic_DNA"/>
</dbReference>
<gene>
    <name evidence="1" type="ORF">WJX72_007781</name>
</gene>
<name>A0AAW1P952_9CHLO</name>
<dbReference type="PANTHER" id="PTHR31400">
    <property type="entry name" value="GUANYLYL CYCLASE DOMAIN CONTAINING PROTEIN 1 GUCD1"/>
    <property type="match status" value="1"/>
</dbReference>
<dbReference type="InterPro" id="IPR018616">
    <property type="entry name" value="GUCD1"/>
</dbReference>
<reference evidence="1 2" key="1">
    <citation type="journal article" date="2024" name="Nat. Commun.">
        <title>Phylogenomics reveals the evolutionary origins of lichenization in chlorophyte algae.</title>
        <authorList>
            <person name="Puginier C."/>
            <person name="Libourel C."/>
            <person name="Otte J."/>
            <person name="Skaloud P."/>
            <person name="Haon M."/>
            <person name="Grisel S."/>
            <person name="Petersen M."/>
            <person name="Berrin J.G."/>
            <person name="Delaux P.M."/>
            <person name="Dal Grande F."/>
            <person name="Keller J."/>
        </authorList>
    </citation>
    <scope>NUCLEOTIDE SEQUENCE [LARGE SCALE GENOMIC DNA]</scope>
    <source>
        <strain evidence="1 2">SAG 2043</strain>
    </source>
</reference>
<protein>
    <recommendedName>
        <fullName evidence="3">Guanylyl cyclase</fullName>
    </recommendedName>
</protein>
<keyword evidence="2" id="KW-1185">Reference proteome</keyword>
<dbReference type="PANTHER" id="PTHR31400:SF1">
    <property type="entry name" value="PROTEIN GUCD1"/>
    <property type="match status" value="1"/>
</dbReference>
<sequence>MCCEGVWQQLSPEQESAPRAAVVVPHVRQLYNWDCGLACVLMVLRALGIHHQNLQSLSSLCPTTSIWTVDLAHLLRHFGLDVLFTTMTIGANPEYARESFYMENMAEDEQRIQRLFQGASEAGIRGASEAGIRVQRRSVSAHELQSFLMASSHLVVALVDKRRLGSGFLWGHAPDMACLPQYCGMQAGYTGHYIVICSYDPGTDRFEIRDPASPIESVTVSATCLDAARRSFGTDEDLLLISTDGSLQPQYHQAVSGVSEPPVGAS</sequence>
<accession>A0AAW1P952</accession>
<dbReference type="Gene3D" id="3.90.70.10">
    <property type="entry name" value="Cysteine proteinases"/>
    <property type="match status" value="1"/>
</dbReference>
<proteinExistence type="predicted"/>
<dbReference type="Proteomes" id="UP001489004">
    <property type="component" value="Unassembled WGS sequence"/>
</dbReference>
<dbReference type="AlphaFoldDB" id="A0AAW1P952"/>
<evidence type="ECO:0000313" key="1">
    <source>
        <dbReference type="EMBL" id="KAK9806265.1"/>
    </source>
</evidence>
<comment type="caution">
    <text evidence="1">The sequence shown here is derived from an EMBL/GenBank/DDBJ whole genome shotgun (WGS) entry which is preliminary data.</text>
</comment>
<organism evidence="1 2">
    <name type="scientific">[Myrmecia] bisecta</name>
    <dbReference type="NCBI Taxonomy" id="41462"/>
    <lineage>
        <taxon>Eukaryota</taxon>
        <taxon>Viridiplantae</taxon>
        <taxon>Chlorophyta</taxon>
        <taxon>core chlorophytes</taxon>
        <taxon>Trebouxiophyceae</taxon>
        <taxon>Trebouxiales</taxon>
        <taxon>Trebouxiaceae</taxon>
        <taxon>Myrmecia</taxon>
    </lineage>
</organism>
<evidence type="ECO:0000313" key="2">
    <source>
        <dbReference type="Proteomes" id="UP001489004"/>
    </source>
</evidence>
<evidence type="ECO:0008006" key="3">
    <source>
        <dbReference type="Google" id="ProtNLM"/>
    </source>
</evidence>
<dbReference type="Pfam" id="PF09778">
    <property type="entry name" value="Guanylate_cyc_2"/>
    <property type="match status" value="1"/>
</dbReference>